<dbReference type="EMBL" id="JAMYWD010000005">
    <property type="protein sequence ID" value="KAJ4971863.1"/>
    <property type="molecule type" value="Genomic_DNA"/>
</dbReference>
<keyword evidence="5" id="KW-1185">Reference proteome</keyword>
<dbReference type="GO" id="GO:0006094">
    <property type="term" value="P:gluconeogenesis"/>
    <property type="evidence" value="ECO:0007669"/>
    <property type="project" value="UniProtKB-KW"/>
</dbReference>
<evidence type="ECO:0000256" key="2">
    <source>
        <dbReference type="ARBA" id="ARBA00023152"/>
    </source>
</evidence>
<dbReference type="GO" id="GO:0097367">
    <property type="term" value="F:carbohydrate derivative binding"/>
    <property type="evidence" value="ECO:0007669"/>
    <property type="project" value="InterPro"/>
</dbReference>
<gene>
    <name evidence="4" type="ORF">NE237_004962</name>
</gene>
<keyword evidence="3" id="KW-0413">Isomerase</keyword>
<dbReference type="PANTHER" id="PTHR11469">
    <property type="entry name" value="GLUCOSE-6-PHOSPHATE ISOMERASE"/>
    <property type="match status" value="1"/>
</dbReference>
<name>A0A9Q0QU11_9MAGN</name>
<dbReference type="AlphaFoldDB" id="A0A9Q0QU11"/>
<organism evidence="4 5">
    <name type="scientific">Protea cynaroides</name>
    <dbReference type="NCBI Taxonomy" id="273540"/>
    <lineage>
        <taxon>Eukaryota</taxon>
        <taxon>Viridiplantae</taxon>
        <taxon>Streptophyta</taxon>
        <taxon>Embryophyta</taxon>
        <taxon>Tracheophyta</taxon>
        <taxon>Spermatophyta</taxon>
        <taxon>Magnoliopsida</taxon>
        <taxon>Proteales</taxon>
        <taxon>Proteaceae</taxon>
        <taxon>Protea</taxon>
    </lineage>
</organism>
<dbReference type="Pfam" id="PF16994">
    <property type="entry name" value="Glyco_trans_4_5"/>
    <property type="match status" value="1"/>
</dbReference>
<dbReference type="PANTHER" id="PTHR11469:SF1">
    <property type="entry name" value="GLUCOSE-6-PHOSPHATE ISOMERASE"/>
    <property type="match status" value="1"/>
</dbReference>
<keyword evidence="2" id="KW-0324">Glycolysis</keyword>
<dbReference type="Proteomes" id="UP001141806">
    <property type="component" value="Unassembled WGS sequence"/>
</dbReference>
<evidence type="ECO:0000313" key="4">
    <source>
        <dbReference type="EMBL" id="KAJ4971863.1"/>
    </source>
</evidence>
<dbReference type="Gene3D" id="3.40.50.10490">
    <property type="entry name" value="Glucose-6-phosphate isomerase like protein, domain 1"/>
    <property type="match status" value="1"/>
</dbReference>
<evidence type="ECO:0000313" key="5">
    <source>
        <dbReference type="Proteomes" id="UP001141806"/>
    </source>
</evidence>
<reference evidence="4" key="1">
    <citation type="journal article" date="2023" name="Plant J.">
        <title>The genome of the king protea, Protea cynaroides.</title>
        <authorList>
            <person name="Chang J."/>
            <person name="Duong T.A."/>
            <person name="Schoeman C."/>
            <person name="Ma X."/>
            <person name="Roodt D."/>
            <person name="Barker N."/>
            <person name="Li Z."/>
            <person name="Van de Peer Y."/>
            <person name="Mizrachi E."/>
        </authorList>
    </citation>
    <scope>NUCLEOTIDE SEQUENCE</scope>
    <source>
        <tissue evidence="4">Young leaves</tissue>
    </source>
</reference>
<dbReference type="InterPro" id="IPR046348">
    <property type="entry name" value="SIS_dom_sf"/>
</dbReference>
<dbReference type="GO" id="GO:0006096">
    <property type="term" value="P:glycolytic process"/>
    <property type="evidence" value="ECO:0007669"/>
    <property type="project" value="UniProtKB-KW"/>
</dbReference>
<comment type="caution">
    <text evidence="4">The sequence shown here is derived from an EMBL/GenBank/DDBJ whole genome shotgun (WGS) entry which is preliminary data.</text>
</comment>
<dbReference type="GO" id="GO:0005829">
    <property type="term" value="C:cytosol"/>
    <property type="evidence" value="ECO:0007669"/>
    <property type="project" value="TreeGrafter"/>
</dbReference>
<proteinExistence type="predicted"/>
<dbReference type="GO" id="GO:0051156">
    <property type="term" value="P:glucose 6-phosphate metabolic process"/>
    <property type="evidence" value="ECO:0007669"/>
    <property type="project" value="TreeGrafter"/>
</dbReference>
<dbReference type="GO" id="GO:0004347">
    <property type="term" value="F:glucose-6-phosphate isomerase activity"/>
    <property type="evidence" value="ECO:0007669"/>
    <property type="project" value="InterPro"/>
</dbReference>
<dbReference type="SUPFAM" id="SSF53697">
    <property type="entry name" value="SIS domain"/>
    <property type="match status" value="1"/>
</dbReference>
<dbReference type="OrthoDB" id="1705534at2759"/>
<accession>A0A9Q0QU11</accession>
<dbReference type="InterPro" id="IPR001672">
    <property type="entry name" value="G6P_Isomerase"/>
</dbReference>
<evidence type="ECO:0000256" key="1">
    <source>
        <dbReference type="ARBA" id="ARBA00022432"/>
    </source>
</evidence>
<keyword evidence="1" id="KW-0312">Gluconeogenesis</keyword>
<sequence length="176" mass="19734">MAISDSNEGLFDQVNVCRRRSECPELRKAYPIHLQSPGLAIDQFGFCSTIEDTGICENLPLFRVDLVGGFDRSWCSLLKVVFPARSQEALDTAFKADLVVLNTAVSGKWLDAVMKDSRTFRDMVVLPYKDSMLLFSWYLQQLVMESVGKEFDLDSNGEVSCNHVRSLGYADGFGRS</sequence>
<dbReference type="InterPro" id="IPR041693">
    <property type="entry name" value="Glyco_trans_4_5"/>
</dbReference>
<dbReference type="GO" id="GO:0048029">
    <property type="term" value="F:monosaccharide binding"/>
    <property type="evidence" value="ECO:0007669"/>
    <property type="project" value="TreeGrafter"/>
</dbReference>
<protein>
    <submittedName>
        <fullName evidence="4">Uncharacterized protein</fullName>
    </submittedName>
</protein>
<evidence type="ECO:0000256" key="3">
    <source>
        <dbReference type="ARBA" id="ARBA00023235"/>
    </source>
</evidence>